<dbReference type="PANTHER" id="PTHR36886:SF12">
    <property type="entry name" value="C3H1-TYPE DOMAIN-CONTAINING PROTEIN"/>
    <property type="match status" value="1"/>
</dbReference>
<evidence type="ECO:0000313" key="2">
    <source>
        <dbReference type="EnsemblPlants" id="Solyc12g040280.2.1"/>
    </source>
</evidence>
<name>A0A3Q7J815_SOLLC</name>
<organism evidence="2">
    <name type="scientific">Solanum lycopersicum</name>
    <name type="common">Tomato</name>
    <name type="synonym">Lycopersicon esculentum</name>
    <dbReference type="NCBI Taxonomy" id="4081"/>
    <lineage>
        <taxon>Eukaryota</taxon>
        <taxon>Viridiplantae</taxon>
        <taxon>Streptophyta</taxon>
        <taxon>Embryophyta</taxon>
        <taxon>Tracheophyta</taxon>
        <taxon>Spermatophyta</taxon>
        <taxon>Magnoliopsida</taxon>
        <taxon>eudicotyledons</taxon>
        <taxon>Gunneridae</taxon>
        <taxon>Pentapetalae</taxon>
        <taxon>asterids</taxon>
        <taxon>lamiids</taxon>
        <taxon>Solanales</taxon>
        <taxon>Solanaceae</taxon>
        <taxon>Solanoideae</taxon>
        <taxon>Solaneae</taxon>
        <taxon>Solanum</taxon>
        <taxon>Solanum subgen. Lycopersicon</taxon>
    </lineage>
</organism>
<dbReference type="EnsemblPlants" id="Solyc12g040280.2.1">
    <property type="protein sequence ID" value="Solyc12g040280.2.1"/>
    <property type="gene ID" value="Solyc12g040280.2"/>
</dbReference>
<proteinExistence type="predicted"/>
<dbReference type="Proteomes" id="UP000004994">
    <property type="component" value="Chromosome 12"/>
</dbReference>
<feature type="region of interest" description="Disordered" evidence="1">
    <location>
        <begin position="99"/>
        <end position="123"/>
    </location>
</feature>
<feature type="compositionally biased region" description="Polar residues" evidence="1">
    <location>
        <begin position="99"/>
        <end position="113"/>
    </location>
</feature>
<sequence length="252" mass="28430">MCFMPSLFSIGLEEKLLLDCSSQSGENLRMRGGEDSLHPNSHLGYTSKSPAFPSSITGYSWKNHLSQDTRYSSHYTTTDDWEPSVPFRPAFMLSQMANADPASTGSNEVQISGHSDMLPEQDLPRHGTTVAHQENMNTSSKEDKRLESEIDVDNKFVNTKSVVLKNFHVALVEFVKELLRPTWNLALLSKVAYKKIVKKTVNMVENSLNLNQIPNTAESTEEYFDLSLTKLSNTIERYVEKYGKIKSALCRI</sequence>
<dbReference type="PaxDb" id="4081-Solyc12g040280.1.1"/>
<dbReference type="STRING" id="4081.A0A3Q7J815"/>
<dbReference type="AlphaFoldDB" id="A0A3Q7J815"/>
<dbReference type="Gramene" id="Solyc12g040280.2.1">
    <property type="protein sequence ID" value="Solyc12g040280.2.1"/>
    <property type="gene ID" value="Solyc12g040280.2"/>
</dbReference>
<keyword evidence="3" id="KW-1185">Reference proteome</keyword>
<dbReference type="InterPro" id="IPR052650">
    <property type="entry name" value="Zinc_finger_CCCH"/>
</dbReference>
<reference evidence="2" key="2">
    <citation type="submission" date="2019-01" db="UniProtKB">
        <authorList>
            <consortium name="EnsemblPlants"/>
        </authorList>
    </citation>
    <scope>IDENTIFICATION</scope>
    <source>
        <strain evidence="2">cv. Heinz 1706</strain>
    </source>
</reference>
<dbReference type="InParanoid" id="A0A3Q7J815"/>
<reference evidence="2" key="1">
    <citation type="journal article" date="2012" name="Nature">
        <title>The tomato genome sequence provides insights into fleshy fruit evolution.</title>
        <authorList>
            <consortium name="Tomato Genome Consortium"/>
        </authorList>
    </citation>
    <scope>NUCLEOTIDE SEQUENCE [LARGE SCALE GENOMIC DNA]</scope>
    <source>
        <strain evidence="2">cv. Heinz 1706</strain>
    </source>
</reference>
<evidence type="ECO:0000256" key="1">
    <source>
        <dbReference type="SAM" id="MobiDB-lite"/>
    </source>
</evidence>
<accession>A0A3Q7J815</accession>
<protein>
    <submittedName>
        <fullName evidence="2">Uncharacterized protein</fullName>
    </submittedName>
</protein>
<evidence type="ECO:0000313" key="3">
    <source>
        <dbReference type="Proteomes" id="UP000004994"/>
    </source>
</evidence>
<dbReference type="PANTHER" id="PTHR36886">
    <property type="entry name" value="PROTEIN FRIGIDA-ESSENTIAL 1"/>
    <property type="match status" value="1"/>
</dbReference>